<evidence type="ECO:0000256" key="1">
    <source>
        <dbReference type="SAM" id="MobiDB-lite"/>
    </source>
</evidence>
<accession>A0AAV5WJU7</accession>
<feature type="non-terminal residue" evidence="2">
    <location>
        <position position="172"/>
    </location>
</feature>
<dbReference type="AlphaFoldDB" id="A0AAV5WJU7"/>
<feature type="non-terminal residue" evidence="2">
    <location>
        <position position="1"/>
    </location>
</feature>
<evidence type="ECO:0000313" key="3">
    <source>
        <dbReference type="Proteomes" id="UP001432322"/>
    </source>
</evidence>
<gene>
    <name evidence="2" type="ORF">PFISCL1PPCAC_21366</name>
</gene>
<feature type="region of interest" description="Disordered" evidence="1">
    <location>
        <begin position="99"/>
        <end position="121"/>
    </location>
</feature>
<reference evidence="2" key="1">
    <citation type="submission" date="2023-10" db="EMBL/GenBank/DDBJ databases">
        <title>Genome assembly of Pristionchus species.</title>
        <authorList>
            <person name="Yoshida K."/>
            <person name="Sommer R.J."/>
        </authorList>
    </citation>
    <scope>NUCLEOTIDE SEQUENCE</scope>
    <source>
        <strain evidence="2">RS5133</strain>
    </source>
</reference>
<feature type="compositionally biased region" description="Basic and acidic residues" evidence="1">
    <location>
        <begin position="99"/>
        <end position="111"/>
    </location>
</feature>
<protein>
    <recommendedName>
        <fullName evidence="4">Component of oligomeric Golgi complex 8</fullName>
    </recommendedName>
</protein>
<keyword evidence="3" id="KW-1185">Reference proteome</keyword>
<dbReference type="EMBL" id="BTSY01000005">
    <property type="protein sequence ID" value="GMT30069.1"/>
    <property type="molecule type" value="Genomic_DNA"/>
</dbReference>
<feature type="region of interest" description="Disordered" evidence="1">
    <location>
        <begin position="150"/>
        <end position="172"/>
    </location>
</feature>
<evidence type="ECO:0008006" key="4">
    <source>
        <dbReference type="Google" id="ProtNLM"/>
    </source>
</evidence>
<dbReference type="Proteomes" id="UP001432322">
    <property type="component" value="Unassembled WGS sequence"/>
</dbReference>
<sequence>SVDDLALAFRQNLQPSLMLTNTLMAEPRSASEFLLGRMGAVLSTVVGTNFGRVSHSRIDDLYTAIDDVQDALFDSCFGIAFVHFARAFAVVLEESVARQREEGDECRRDDAIGSDDETTDSVASVKTWKELQQLQHDRLQIQQELQHSAELDAEGRCSTTTPTVAAAAADAA</sequence>
<name>A0AAV5WJU7_9BILA</name>
<evidence type="ECO:0000313" key="2">
    <source>
        <dbReference type="EMBL" id="GMT30069.1"/>
    </source>
</evidence>
<organism evidence="2 3">
    <name type="scientific">Pristionchus fissidentatus</name>
    <dbReference type="NCBI Taxonomy" id="1538716"/>
    <lineage>
        <taxon>Eukaryota</taxon>
        <taxon>Metazoa</taxon>
        <taxon>Ecdysozoa</taxon>
        <taxon>Nematoda</taxon>
        <taxon>Chromadorea</taxon>
        <taxon>Rhabditida</taxon>
        <taxon>Rhabditina</taxon>
        <taxon>Diplogasteromorpha</taxon>
        <taxon>Diplogasteroidea</taxon>
        <taxon>Neodiplogasteridae</taxon>
        <taxon>Pristionchus</taxon>
    </lineage>
</organism>
<proteinExistence type="predicted"/>
<comment type="caution">
    <text evidence="2">The sequence shown here is derived from an EMBL/GenBank/DDBJ whole genome shotgun (WGS) entry which is preliminary data.</text>
</comment>